<keyword evidence="3" id="KW-0012">Acyltransferase</keyword>
<reference evidence="3 4" key="1">
    <citation type="submission" date="2023-12" db="EMBL/GenBank/DDBJ databases">
        <title>Pseudomonas sp. T5W1.</title>
        <authorList>
            <person name="Maltman C."/>
        </authorList>
    </citation>
    <scope>NUCLEOTIDE SEQUENCE [LARGE SCALE GENOMIC DNA]</scope>
    <source>
        <strain evidence="3 4">T5W1</strain>
    </source>
</reference>
<dbReference type="PANTHER" id="PTHR23416:SF23">
    <property type="entry name" value="ACETYLTRANSFERASE C18B11.09C-RELATED"/>
    <property type="match status" value="1"/>
</dbReference>
<proteinExistence type="inferred from homology"/>
<dbReference type="PANTHER" id="PTHR23416">
    <property type="entry name" value="SIALIC ACID SYNTHASE-RELATED"/>
    <property type="match status" value="1"/>
</dbReference>
<evidence type="ECO:0000313" key="3">
    <source>
        <dbReference type="EMBL" id="MEA1604719.1"/>
    </source>
</evidence>
<keyword evidence="4" id="KW-1185">Reference proteome</keyword>
<dbReference type="Proteomes" id="UP001292571">
    <property type="component" value="Unassembled WGS sequence"/>
</dbReference>
<evidence type="ECO:0000256" key="1">
    <source>
        <dbReference type="ARBA" id="ARBA00007274"/>
    </source>
</evidence>
<dbReference type="RefSeq" id="WP_322948159.1">
    <property type="nucleotide sequence ID" value="NZ_JAYEET010000006.1"/>
</dbReference>
<evidence type="ECO:0000313" key="4">
    <source>
        <dbReference type="Proteomes" id="UP001292571"/>
    </source>
</evidence>
<dbReference type="CDD" id="cd04647">
    <property type="entry name" value="LbH_MAT_like"/>
    <property type="match status" value="1"/>
</dbReference>
<dbReference type="GO" id="GO:0016746">
    <property type="term" value="F:acyltransferase activity"/>
    <property type="evidence" value="ECO:0007669"/>
    <property type="project" value="UniProtKB-KW"/>
</dbReference>
<gene>
    <name evidence="3" type="ORF">SOP97_02660</name>
</gene>
<dbReference type="SUPFAM" id="SSF51161">
    <property type="entry name" value="Trimeric LpxA-like enzymes"/>
    <property type="match status" value="1"/>
</dbReference>
<dbReference type="InterPro" id="IPR051159">
    <property type="entry name" value="Hexapeptide_acetyltransf"/>
</dbReference>
<comment type="similarity">
    <text evidence="1">Belongs to the transferase hexapeptide repeat family.</text>
</comment>
<comment type="caution">
    <text evidence="3">The sequence shown here is derived from an EMBL/GenBank/DDBJ whole genome shotgun (WGS) entry which is preliminary data.</text>
</comment>
<sequence length="214" mass="23663">MVFRGKQNDWGGRRAVAFIARRTGRGRSLYKRLCSPSAFEWAEYLARWGGLHSVGKSVRISLGCNITDPTLVRIGNNVTLADCTLLGHDGVIRILNARFDKKLDSVGPIDIRDNCFIGYGAIVMPRVNIGPDSIVSAGAVVTKDVPPGVVVGGNPAKVICTTEELVARMEARAETYPWIELIRQREGAYDPRIEPVLKVMRSTFFFGEKDITRQ</sequence>
<keyword evidence="2 3" id="KW-0808">Transferase</keyword>
<dbReference type="Pfam" id="PF00132">
    <property type="entry name" value="Hexapep"/>
    <property type="match status" value="1"/>
</dbReference>
<dbReference type="Gene3D" id="2.160.10.10">
    <property type="entry name" value="Hexapeptide repeat proteins"/>
    <property type="match status" value="1"/>
</dbReference>
<protein>
    <submittedName>
        <fullName evidence="3">Acyltransferase</fullName>
        <ecNumber evidence="3">2.3.1.-</ecNumber>
    </submittedName>
</protein>
<organism evidence="3 4">
    <name type="scientific">Pseudomonas spirodelae</name>
    <dbReference type="NCBI Taxonomy" id="3101751"/>
    <lineage>
        <taxon>Bacteria</taxon>
        <taxon>Pseudomonadati</taxon>
        <taxon>Pseudomonadota</taxon>
        <taxon>Gammaproteobacteria</taxon>
        <taxon>Pseudomonadales</taxon>
        <taxon>Pseudomonadaceae</taxon>
        <taxon>Pseudomonas</taxon>
    </lineage>
</organism>
<dbReference type="InterPro" id="IPR001451">
    <property type="entry name" value="Hexapep"/>
</dbReference>
<accession>A0ABU5P4X9</accession>
<evidence type="ECO:0000256" key="2">
    <source>
        <dbReference type="ARBA" id="ARBA00022679"/>
    </source>
</evidence>
<dbReference type="InterPro" id="IPR011004">
    <property type="entry name" value="Trimer_LpxA-like_sf"/>
</dbReference>
<dbReference type="EC" id="2.3.1.-" evidence="3"/>
<dbReference type="EMBL" id="JAYEET010000006">
    <property type="protein sequence ID" value="MEA1604719.1"/>
    <property type="molecule type" value="Genomic_DNA"/>
</dbReference>
<name>A0ABU5P4X9_9PSED</name>